<sequence>MIMSSPFTPKARLSRRSLLTGAAVAASAIALPSALTACSGGDKTKSPSGGSNLPKDLDKAKPVEFGAETEGILYPSPYKGPKARTLPKFADGSTSFRVVVPQDATVVGDWNKNKFSQIMEDTTGVKVQYDAVLVTTPDGSSDLTKINAMIASGDLPDAFMSVGLSRDQISLYGQQGLFTPLEDLIRVYAPGMREMYEQNPDIKQANLAQDGHIYNFGGVNDCFHCRSAGARAFVNKKYLEKVGADMPTTTEEFRSLLQLFKKKNPSGKPGFLPFMGGDVTYDPVDLFMMGPFIYNPGAVAGQAYLKLNNGQVQFVANTDEWREGLRFMRQLYDDGTLTKQTFTIKGDDLTKLGNNGLIGVCRAFNWAAWITMTPGDNQPWEDYIPMTPLKGPQGVQVASWTYGANPFTTSLVITKNCKNPEQLVQWADAQLDLLRIQQSYRGDQPRDWRWAEKGELGETRKQAIYGPGTKSEGAPAGTTWNQYGIMYRSADYRAAGVTDPTVPNLDLIAEKVYQPHAQPEDQFLPSLLFDPSVTAQRGDTEANLTKQVSINMAKFATAELDINSDTAWKNYTSTLDKMGLPAYVKQAQEAYDKRPK</sequence>
<reference evidence="3 4" key="1">
    <citation type="submission" date="2019-07" db="EMBL/GenBank/DDBJ databases">
        <title>Microlunatus dokdonensis sp. nov. isolated from the rhizospheric soil of the wild plant Elymus tsukushiensis.</title>
        <authorList>
            <person name="Ghim S.-Y."/>
            <person name="Hwang Y.-J."/>
            <person name="Son J.-S."/>
            <person name="Shin J.-H."/>
        </authorList>
    </citation>
    <scope>NUCLEOTIDE SEQUENCE [LARGE SCALE GENOMIC DNA]</scope>
    <source>
        <strain evidence="3 4">KUDC0627</strain>
    </source>
</reference>
<organism evidence="3 4">
    <name type="scientific">Microlunatus elymi</name>
    <dbReference type="NCBI Taxonomy" id="2596828"/>
    <lineage>
        <taxon>Bacteria</taxon>
        <taxon>Bacillati</taxon>
        <taxon>Actinomycetota</taxon>
        <taxon>Actinomycetes</taxon>
        <taxon>Propionibacteriales</taxon>
        <taxon>Propionibacteriaceae</taxon>
        <taxon>Microlunatus</taxon>
    </lineage>
</organism>
<evidence type="ECO:0000256" key="2">
    <source>
        <dbReference type="SAM" id="SignalP"/>
    </source>
</evidence>
<protein>
    <submittedName>
        <fullName evidence="3">Extracellular solute-binding protein</fullName>
    </submittedName>
</protein>
<dbReference type="PANTHER" id="PTHR43649">
    <property type="entry name" value="ARABINOSE-BINDING PROTEIN-RELATED"/>
    <property type="match status" value="1"/>
</dbReference>
<dbReference type="InterPro" id="IPR006311">
    <property type="entry name" value="TAT_signal"/>
</dbReference>
<feature type="chain" id="PRO_5022053161" evidence="2">
    <location>
        <begin position="38"/>
        <end position="596"/>
    </location>
</feature>
<keyword evidence="4" id="KW-1185">Reference proteome</keyword>
<accession>A0A516PYS2</accession>
<feature type="region of interest" description="Disordered" evidence="1">
    <location>
        <begin position="38"/>
        <end position="57"/>
    </location>
</feature>
<dbReference type="Proteomes" id="UP000319263">
    <property type="component" value="Chromosome"/>
</dbReference>
<keyword evidence="2" id="KW-0732">Signal</keyword>
<name>A0A516PYS2_9ACTN</name>
<evidence type="ECO:0000313" key="3">
    <source>
        <dbReference type="EMBL" id="QDP96325.1"/>
    </source>
</evidence>
<evidence type="ECO:0000313" key="4">
    <source>
        <dbReference type="Proteomes" id="UP000319263"/>
    </source>
</evidence>
<proteinExistence type="predicted"/>
<dbReference type="PROSITE" id="PS51318">
    <property type="entry name" value="TAT"/>
    <property type="match status" value="1"/>
</dbReference>
<dbReference type="OrthoDB" id="3225049at2"/>
<dbReference type="PANTHER" id="PTHR43649:SF12">
    <property type="entry name" value="DIACETYLCHITOBIOSE BINDING PROTEIN DASA"/>
    <property type="match status" value="1"/>
</dbReference>
<gene>
    <name evidence="3" type="ORF">FOE78_10815</name>
</gene>
<dbReference type="InterPro" id="IPR050490">
    <property type="entry name" value="Bact_solute-bd_prot1"/>
</dbReference>
<dbReference type="SUPFAM" id="SSF53850">
    <property type="entry name" value="Periplasmic binding protein-like II"/>
    <property type="match status" value="1"/>
</dbReference>
<dbReference type="KEGG" id="mik:FOE78_10815"/>
<feature type="signal peptide" evidence="2">
    <location>
        <begin position="1"/>
        <end position="37"/>
    </location>
</feature>
<dbReference type="Gene3D" id="3.40.190.10">
    <property type="entry name" value="Periplasmic binding protein-like II"/>
    <property type="match status" value="2"/>
</dbReference>
<dbReference type="AlphaFoldDB" id="A0A516PYS2"/>
<evidence type="ECO:0000256" key="1">
    <source>
        <dbReference type="SAM" id="MobiDB-lite"/>
    </source>
</evidence>
<dbReference type="EMBL" id="CP041692">
    <property type="protein sequence ID" value="QDP96325.1"/>
    <property type="molecule type" value="Genomic_DNA"/>
</dbReference>